<comment type="caution">
    <text evidence="3">The sequence shown here is derived from an EMBL/GenBank/DDBJ whole genome shotgun (WGS) entry which is preliminary data.</text>
</comment>
<dbReference type="Pfam" id="PF01520">
    <property type="entry name" value="Amidase_3"/>
    <property type="match status" value="1"/>
</dbReference>
<dbReference type="PANTHER" id="PTHR30404">
    <property type="entry name" value="N-ACETYLMURAMOYL-L-ALANINE AMIDASE"/>
    <property type="match status" value="1"/>
</dbReference>
<dbReference type="CDD" id="cd02696">
    <property type="entry name" value="MurNAc-LAA"/>
    <property type="match status" value="1"/>
</dbReference>
<evidence type="ECO:0000313" key="4">
    <source>
        <dbReference type="Proteomes" id="UP000295063"/>
    </source>
</evidence>
<dbReference type="RefSeq" id="WP_132082806.1">
    <property type="nucleotide sequence ID" value="NZ_SLUI01000014.1"/>
</dbReference>
<dbReference type="InterPro" id="IPR050695">
    <property type="entry name" value="N-acetylmuramoyl_amidase_3"/>
</dbReference>
<keyword evidence="4" id="KW-1185">Reference proteome</keyword>
<dbReference type="Gene3D" id="3.40.630.40">
    <property type="entry name" value="Zn-dependent exopeptidases"/>
    <property type="match status" value="1"/>
</dbReference>
<dbReference type="EMBL" id="SLUI01000014">
    <property type="protein sequence ID" value="TCL35100.1"/>
    <property type="molecule type" value="Genomic_DNA"/>
</dbReference>
<dbReference type="OrthoDB" id="9180606at2"/>
<keyword evidence="1" id="KW-0378">Hydrolase</keyword>
<dbReference type="GO" id="GO:0009253">
    <property type="term" value="P:peptidoglycan catabolic process"/>
    <property type="evidence" value="ECO:0007669"/>
    <property type="project" value="InterPro"/>
</dbReference>
<dbReference type="GO" id="GO:0030288">
    <property type="term" value="C:outer membrane-bounded periplasmic space"/>
    <property type="evidence" value="ECO:0007669"/>
    <property type="project" value="TreeGrafter"/>
</dbReference>
<dbReference type="Proteomes" id="UP000295063">
    <property type="component" value="Unassembled WGS sequence"/>
</dbReference>
<proteinExistence type="predicted"/>
<accession>A0A4R1Q292</accession>
<feature type="domain" description="MurNAc-LAA" evidence="2">
    <location>
        <begin position="63"/>
        <end position="173"/>
    </location>
</feature>
<evidence type="ECO:0000259" key="2">
    <source>
        <dbReference type="SMART" id="SM00646"/>
    </source>
</evidence>
<organism evidence="3 4">
    <name type="scientific">Anaerospora hongkongensis</name>
    <dbReference type="NCBI Taxonomy" id="244830"/>
    <lineage>
        <taxon>Bacteria</taxon>
        <taxon>Bacillati</taxon>
        <taxon>Bacillota</taxon>
        <taxon>Negativicutes</taxon>
        <taxon>Selenomonadales</taxon>
        <taxon>Sporomusaceae</taxon>
        <taxon>Anaerospora</taxon>
    </lineage>
</organism>
<dbReference type="AlphaFoldDB" id="A0A4R1Q292"/>
<dbReference type="PANTHER" id="PTHR30404:SF0">
    <property type="entry name" value="N-ACETYLMURAMOYL-L-ALANINE AMIDASE AMIC"/>
    <property type="match status" value="1"/>
</dbReference>
<sequence length="180" mass="19108">MRIVIDPGHSGPVEPGTCAGAVRECDVVLAIAKLLAEQLYDREHEVLLTRTGDIATDGLAFRAEMANANKAEVFISIHANSSEHATAHGTEVYHYPGSVAGRRLAFCLQAYLVTELGTADRGVKAANFQVLRETDCPAVLVEVAFLSHTGERQLLTGYAGQLAAAVALAEGLQAYFAGQV</sequence>
<reference evidence="3 4" key="1">
    <citation type="submission" date="2019-03" db="EMBL/GenBank/DDBJ databases">
        <title>Genomic Encyclopedia of Type Strains, Phase IV (KMG-IV): sequencing the most valuable type-strain genomes for metagenomic binning, comparative biology and taxonomic classification.</title>
        <authorList>
            <person name="Goeker M."/>
        </authorList>
    </citation>
    <scope>NUCLEOTIDE SEQUENCE [LARGE SCALE GENOMIC DNA]</scope>
    <source>
        <strain evidence="3 4">DSM 15969</strain>
    </source>
</reference>
<dbReference type="InterPro" id="IPR002508">
    <property type="entry name" value="MurNAc-LAA_cat"/>
</dbReference>
<name>A0A4R1Q292_9FIRM</name>
<dbReference type="SUPFAM" id="SSF53187">
    <property type="entry name" value="Zn-dependent exopeptidases"/>
    <property type="match status" value="1"/>
</dbReference>
<dbReference type="SMART" id="SM00646">
    <property type="entry name" value="Ami_3"/>
    <property type="match status" value="1"/>
</dbReference>
<evidence type="ECO:0000256" key="1">
    <source>
        <dbReference type="ARBA" id="ARBA00022801"/>
    </source>
</evidence>
<protein>
    <submittedName>
        <fullName evidence="3">N-acetylmuramoyl-L-alanine amidase</fullName>
    </submittedName>
</protein>
<dbReference type="GO" id="GO:0008745">
    <property type="term" value="F:N-acetylmuramoyl-L-alanine amidase activity"/>
    <property type="evidence" value="ECO:0007669"/>
    <property type="project" value="InterPro"/>
</dbReference>
<evidence type="ECO:0000313" key="3">
    <source>
        <dbReference type="EMBL" id="TCL35100.1"/>
    </source>
</evidence>
<gene>
    <name evidence="3" type="ORF">EV210_114120</name>
</gene>